<evidence type="ECO:0000259" key="2">
    <source>
        <dbReference type="Pfam" id="PF16740"/>
    </source>
</evidence>
<dbReference type="Pfam" id="PF16740">
    <property type="entry name" value="SKA2"/>
    <property type="match status" value="1"/>
</dbReference>
<keyword evidence="1" id="KW-0175">Coiled coil</keyword>
<dbReference type="OrthoDB" id="8182512at2759"/>
<sequence length="106" mass="12275">MTTQDLTHLEQTVASAGTHLTTVQTKLSEVEKSLANPGEEIDDVCVMELLESMTEVKNEYQNLRKDLKEVQQLQKEMTNTLRYQMSTMKQTFNMLKRRIELKAPQN</sequence>
<evidence type="ECO:0000313" key="3">
    <source>
        <dbReference type="EMBL" id="CAD7086734.1"/>
    </source>
</evidence>
<evidence type="ECO:0000256" key="1">
    <source>
        <dbReference type="SAM" id="Coils"/>
    </source>
</evidence>
<name>A0A7R8YVW5_HERIL</name>
<accession>A0A7R8YVW5</accession>
<proteinExistence type="predicted"/>
<protein>
    <recommendedName>
        <fullName evidence="2">Ska2 N-terminal domain-containing protein</fullName>
    </recommendedName>
</protein>
<dbReference type="OMA" id="VTHEYQN"/>
<dbReference type="EMBL" id="LR899012">
    <property type="protein sequence ID" value="CAD7086734.1"/>
    <property type="molecule type" value="Genomic_DNA"/>
</dbReference>
<feature type="domain" description="Ska2 N-terminal" evidence="2">
    <location>
        <begin position="6"/>
        <end position="103"/>
    </location>
</feature>
<dbReference type="Gene3D" id="6.10.250.1380">
    <property type="match status" value="1"/>
</dbReference>
<reference evidence="3 4" key="1">
    <citation type="submission" date="2020-11" db="EMBL/GenBank/DDBJ databases">
        <authorList>
            <person name="Wallbank WR R."/>
            <person name="Pardo Diaz C."/>
            <person name="Kozak K."/>
            <person name="Martin S."/>
            <person name="Jiggins C."/>
            <person name="Moest M."/>
            <person name="Warren A I."/>
            <person name="Generalovic N T."/>
            <person name="Byers J.R.P. K."/>
            <person name="Montejo-Kovacevich G."/>
            <person name="Yen C E."/>
        </authorList>
    </citation>
    <scope>NUCLEOTIDE SEQUENCE [LARGE SCALE GENOMIC DNA]</scope>
</reference>
<feature type="coiled-coil region" evidence="1">
    <location>
        <begin position="46"/>
        <end position="80"/>
    </location>
</feature>
<evidence type="ECO:0000313" key="4">
    <source>
        <dbReference type="Proteomes" id="UP000594454"/>
    </source>
</evidence>
<organism evidence="3 4">
    <name type="scientific">Hermetia illucens</name>
    <name type="common">Black soldier fly</name>
    <dbReference type="NCBI Taxonomy" id="343691"/>
    <lineage>
        <taxon>Eukaryota</taxon>
        <taxon>Metazoa</taxon>
        <taxon>Ecdysozoa</taxon>
        <taxon>Arthropoda</taxon>
        <taxon>Hexapoda</taxon>
        <taxon>Insecta</taxon>
        <taxon>Pterygota</taxon>
        <taxon>Neoptera</taxon>
        <taxon>Endopterygota</taxon>
        <taxon>Diptera</taxon>
        <taxon>Brachycera</taxon>
        <taxon>Stratiomyomorpha</taxon>
        <taxon>Stratiomyidae</taxon>
        <taxon>Hermetiinae</taxon>
        <taxon>Hermetia</taxon>
    </lineage>
</organism>
<dbReference type="InParanoid" id="A0A7R8YVW5"/>
<gene>
    <name evidence="3" type="ORF">HERILL_LOCUS9484</name>
</gene>
<dbReference type="InterPro" id="IPR042091">
    <property type="entry name" value="Ska2_N"/>
</dbReference>
<dbReference type="AlphaFoldDB" id="A0A7R8YVW5"/>
<keyword evidence="4" id="KW-1185">Reference proteome</keyword>
<dbReference type="Proteomes" id="UP000594454">
    <property type="component" value="Chromosome 4"/>
</dbReference>